<dbReference type="EMBL" id="NMUL01000030">
    <property type="protein sequence ID" value="OXM63990.1"/>
    <property type="molecule type" value="Genomic_DNA"/>
</dbReference>
<evidence type="ECO:0000313" key="3">
    <source>
        <dbReference type="Proteomes" id="UP000215199"/>
    </source>
</evidence>
<proteinExistence type="predicted"/>
<evidence type="ECO:0000313" key="2">
    <source>
        <dbReference type="EMBL" id="OXM63990.1"/>
    </source>
</evidence>
<sequence>MLRPGVVQPPVIDSTSRRGRSAFVCTRQGDLSGLKSASTYQGEVIRFKQTPMPHLTSCQPISEVLAVEEQGRLWEQEFGNSIMDETGLITKGGNYCWPACEGPSGTCGTARFIAPKRTTSVPSTSFRRT</sequence>
<name>A0A229SYZ4_9PSEU</name>
<feature type="domain" description="Glucose/Sorbosone dehydrogenase" evidence="1">
    <location>
        <begin position="65"/>
        <end position="101"/>
    </location>
</feature>
<comment type="caution">
    <text evidence="2">The sequence shown here is derived from an EMBL/GenBank/DDBJ whole genome shotgun (WGS) entry which is preliminary data.</text>
</comment>
<dbReference type="AlphaFoldDB" id="A0A229SYZ4"/>
<dbReference type="Proteomes" id="UP000215199">
    <property type="component" value="Unassembled WGS sequence"/>
</dbReference>
<accession>A0A229SYZ4</accession>
<dbReference type="InterPro" id="IPR012938">
    <property type="entry name" value="Glc/Sorbosone_DH"/>
</dbReference>
<gene>
    <name evidence="2" type="ORF">CF165_26905</name>
</gene>
<organism evidence="2 3">
    <name type="scientific">Amycolatopsis vastitatis</name>
    <dbReference type="NCBI Taxonomy" id="1905142"/>
    <lineage>
        <taxon>Bacteria</taxon>
        <taxon>Bacillati</taxon>
        <taxon>Actinomycetota</taxon>
        <taxon>Actinomycetes</taxon>
        <taxon>Pseudonocardiales</taxon>
        <taxon>Pseudonocardiaceae</taxon>
        <taxon>Amycolatopsis</taxon>
    </lineage>
</organism>
<evidence type="ECO:0000259" key="1">
    <source>
        <dbReference type="Pfam" id="PF07995"/>
    </source>
</evidence>
<dbReference type="Pfam" id="PF07995">
    <property type="entry name" value="GSDH"/>
    <property type="match status" value="1"/>
</dbReference>
<protein>
    <recommendedName>
        <fullName evidence="1">Glucose/Sorbosone dehydrogenase domain-containing protein</fullName>
    </recommendedName>
</protein>
<keyword evidence="3" id="KW-1185">Reference proteome</keyword>
<reference evidence="3" key="1">
    <citation type="submission" date="2017-07" db="EMBL/GenBank/DDBJ databases">
        <title>Comparative genome mining reveals phylogenetic distribution patterns of secondary metabolites in Amycolatopsis.</title>
        <authorList>
            <person name="Adamek M."/>
            <person name="Alanjary M."/>
            <person name="Sales-Ortells H."/>
            <person name="Goodfellow M."/>
            <person name="Bull A.T."/>
            <person name="Kalinowski J."/>
            <person name="Ziemert N."/>
        </authorList>
    </citation>
    <scope>NUCLEOTIDE SEQUENCE [LARGE SCALE GENOMIC DNA]</scope>
    <source>
        <strain evidence="3">H5</strain>
    </source>
</reference>
<dbReference type="Gene3D" id="2.120.10.30">
    <property type="entry name" value="TolB, C-terminal domain"/>
    <property type="match status" value="1"/>
</dbReference>
<dbReference type="InterPro" id="IPR011042">
    <property type="entry name" value="6-blade_b-propeller_TolB-like"/>
</dbReference>